<dbReference type="AlphaFoldDB" id="A0A3L9Z356"/>
<dbReference type="Proteomes" id="UP000271339">
    <property type="component" value="Unassembled WGS sequence"/>
</dbReference>
<proteinExistence type="inferred from homology"/>
<dbReference type="GO" id="GO:0035999">
    <property type="term" value="P:tetrahydrofolate interconversion"/>
    <property type="evidence" value="ECO:0007669"/>
    <property type="project" value="TreeGrafter"/>
</dbReference>
<keyword evidence="1 2" id="KW-0067">ATP-binding</keyword>
<dbReference type="InterPro" id="IPR037171">
    <property type="entry name" value="NagB/RpiA_transferase-like"/>
</dbReference>
<comment type="caution">
    <text evidence="3">The sequence shown here is derived from an EMBL/GenBank/DDBJ whole genome shotgun (WGS) entry which is preliminary data.</text>
</comment>
<accession>A0A3L9Z356</accession>
<feature type="binding site" evidence="1">
    <location>
        <position position="55"/>
    </location>
    <ligand>
        <name>substrate</name>
    </ligand>
</feature>
<dbReference type="GO" id="GO:0005524">
    <property type="term" value="F:ATP binding"/>
    <property type="evidence" value="ECO:0007669"/>
    <property type="project" value="UniProtKB-KW"/>
</dbReference>
<feature type="binding site" evidence="1">
    <location>
        <begin position="132"/>
        <end position="140"/>
    </location>
    <ligand>
        <name>ATP</name>
        <dbReference type="ChEBI" id="CHEBI:30616"/>
    </ligand>
</feature>
<keyword evidence="2" id="KW-0479">Metal-binding</keyword>
<comment type="similarity">
    <text evidence="2">Belongs to the 5-formyltetrahydrofolate cyclo-ligase family.</text>
</comment>
<feature type="binding site" evidence="1">
    <location>
        <begin position="3"/>
        <end position="7"/>
    </location>
    <ligand>
        <name>ATP</name>
        <dbReference type="ChEBI" id="CHEBI:30616"/>
    </ligand>
</feature>
<evidence type="ECO:0000256" key="2">
    <source>
        <dbReference type="RuleBase" id="RU361279"/>
    </source>
</evidence>
<dbReference type="InterPro" id="IPR024185">
    <property type="entry name" value="FTHF_cligase-like_sf"/>
</dbReference>
<dbReference type="GO" id="GO:0009396">
    <property type="term" value="P:folic acid-containing compound biosynthetic process"/>
    <property type="evidence" value="ECO:0007669"/>
    <property type="project" value="TreeGrafter"/>
</dbReference>
<keyword evidence="4" id="KW-1185">Reference proteome</keyword>
<comment type="cofactor">
    <cofactor evidence="2">
        <name>Mg(2+)</name>
        <dbReference type="ChEBI" id="CHEBI:18420"/>
    </cofactor>
</comment>
<dbReference type="RefSeq" id="WP_121905889.1">
    <property type="nucleotide sequence ID" value="NZ_REFC01000011.1"/>
</dbReference>
<dbReference type="Pfam" id="PF01812">
    <property type="entry name" value="5-FTHF_cyc-lig"/>
    <property type="match status" value="1"/>
</dbReference>
<sequence length="186" mass="21244">MNKSLLRKKYSDLRAAMTSEEIEEKSIMIANMALSLPIWNYTYYHIFMPIEGKNEVNTENLLHILQGKDKSIVIPKANFKTGEMSHILLQENTALYISDYGIPEPVSGIELSPTQIEVVFVPLLAYDQDGNRIGYGKGFYDRFLSQCKETTVFVGLSFFEPESEIASELNDIPLHFCVTPKKTYQF</sequence>
<reference evidence="3 4" key="1">
    <citation type="submission" date="2018-10" db="EMBL/GenBank/DDBJ databases">
        <title>Genomic Encyclopedia of Archaeal and Bacterial Type Strains, Phase II (KMG-II): from individual species to whole genera.</title>
        <authorList>
            <person name="Goeker M."/>
        </authorList>
    </citation>
    <scope>NUCLEOTIDE SEQUENCE [LARGE SCALE GENOMIC DNA]</scope>
    <source>
        <strain evidence="3 4">DSM 23424</strain>
    </source>
</reference>
<dbReference type="SUPFAM" id="SSF100950">
    <property type="entry name" value="NagB/RpiA/CoA transferase-like"/>
    <property type="match status" value="1"/>
</dbReference>
<gene>
    <name evidence="3" type="ORF">BXY75_0273</name>
</gene>
<dbReference type="NCBIfam" id="TIGR02727">
    <property type="entry name" value="MTHFS_bact"/>
    <property type="match status" value="1"/>
</dbReference>
<dbReference type="Gene3D" id="3.40.50.10420">
    <property type="entry name" value="NagB/RpiA/CoA transferase-like"/>
    <property type="match status" value="1"/>
</dbReference>
<protein>
    <recommendedName>
        <fullName evidence="2">5-formyltetrahydrofolate cyclo-ligase</fullName>
        <ecNumber evidence="2">6.3.3.2</ecNumber>
    </recommendedName>
</protein>
<dbReference type="EMBL" id="REFC01000011">
    <property type="protein sequence ID" value="RMA65859.1"/>
    <property type="molecule type" value="Genomic_DNA"/>
</dbReference>
<evidence type="ECO:0000313" key="4">
    <source>
        <dbReference type="Proteomes" id="UP000271339"/>
    </source>
</evidence>
<feature type="binding site" evidence="1">
    <location>
        <position position="50"/>
    </location>
    <ligand>
        <name>substrate</name>
    </ligand>
</feature>
<evidence type="ECO:0000256" key="1">
    <source>
        <dbReference type="PIRSR" id="PIRSR006806-1"/>
    </source>
</evidence>
<dbReference type="GO" id="GO:0030272">
    <property type="term" value="F:5-formyltetrahydrofolate cyclo-ligase activity"/>
    <property type="evidence" value="ECO:0007669"/>
    <property type="project" value="UniProtKB-EC"/>
</dbReference>
<dbReference type="GO" id="GO:0046872">
    <property type="term" value="F:metal ion binding"/>
    <property type="evidence" value="ECO:0007669"/>
    <property type="project" value="UniProtKB-KW"/>
</dbReference>
<dbReference type="PIRSF" id="PIRSF006806">
    <property type="entry name" value="FTHF_cligase"/>
    <property type="match status" value="1"/>
</dbReference>
<dbReference type="OrthoDB" id="9801938at2"/>
<evidence type="ECO:0000313" key="3">
    <source>
        <dbReference type="EMBL" id="RMA65859.1"/>
    </source>
</evidence>
<name>A0A3L9Z356_9FLAO</name>
<dbReference type="PANTHER" id="PTHR23407:SF11">
    <property type="entry name" value="CHROMOSOME UNDETERMINED SCAFFOLD_24, WHOLE GENOME SHOTGUN SEQUENCE"/>
    <property type="match status" value="1"/>
</dbReference>
<keyword evidence="3" id="KW-0436">Ligase</keyword>
<dbReference type="EC" id="6.3.3.2" evidence="2"/>
<dbReference type="InterPro" id="IPR002698">
    <property type="entry name" value="FTHF_cligase"/>
</dbReference>
<organism evidence="3 4">
    <name type="scientific">Ulvibacter antarcticus</name>
    <dbReference type="NCBI Taxonomy" id="442714"/>
    <lineage>
        <taxon>Bacteria</taxon>
        <taxon>Pseudomonadati</taxon>
        <taxon>Bacteroidota</taxon>
        <taxon>Flavobacteriia</taxon>
        <taxon>Flavobacteriales</taxon>
        <taxon>Flavobacteriaceae</taxon>
        <taxon>Ulvibacter</taxon>
    </lineage>
</organism>
<dbReference type="PANTHER" id="PTHR23407">
    <property type="entry name" value="ATPASE INHIBITOR/5-FORMYLTETRAHYDROFOLATE CYCLO-LIGASE"/>
    <property type="match status" value="1"/>
</dbReference>
<keyword evidence="1 2" id="KW-0547">Nucleotide-binding</keyword>
<comment type="catalytic activity">
    <reaction evidence="2">
        <text>(6S)-5-formyl-5,6,7,8-tetrahydrofolate + ATP = (6R)-5,10-methenyltetrahydrofolate + ADP + phosphate</text>
        <dbReference type="Rhea" id="RHEA:10488"/>
        <dbReference type="ChEBI" id="CHEBI:30616"/>
        <dbReference type="ChEBI" id="CHEBI:43474"/>
        <dbReference type="ChEBI" id="CHEBI:57455"/>
        <dbReference type="ChEBI" id="CHEBI:57457"/>
        <dbReference type="ChEBI" id="CHEBI:456216"/>
        <dbReference type="EC" id="6.3.3.2"/>
    </reaction>
</comment>
<keyword evidence="2" id="KW-0460">Magnesium</keyword>